<dbReference type="AlphaFoldDB" id="A0A2J8I7M7"/>
<sequence length="65" mass="7429">MIKVAMMIIVPNISGTIGTMIKDSGSHFSSTNMFDLKIHFRINDQEIYIVRKHEKNRPNYGACQS</sequence>
<comment type="caution">
    <text evidence="1">The sequence shown here is derived from an EMBL/GenBank/DDBJ whole genome shotgun (WGS) entry which is preliminary data.</text>
</comment>
<dbReference type="EMBL" id="POSK01000001">
    <property type="protein sequence ID" value="PNI06509.1"/>
    <property type="molecule type" value="Genomic_DNA"/>
</dbReference>
<proteinExistence type="predicted"/>
<protein>
    <submittedName>
        <fullName evidence="1">Uncharacterized protein</fullName>
    </submittedName>
</protein>
<gene>
    <name evidence="1" type="ORF">C1N32_00400</name>
</gene>
<evidence type="ECO:0000313" key="2">
    <source>
        <dbReference type="Proteomes" id="UP000236449"/>
    </source>
</evidence>
<dbReference type="Proteomes" id="UP000236449">
    <property type="component" value="Unassembled WGS sequence"/>
</dbReference>
<reference evidence="1 2" key="1">
    <citation type="submission" date="2018-01" db="EMBL/GenBank/DDBJ databases">
        <title>Draft genome sequences of six Vibrio diazotrophicus strains isolated from deep-sea sediments of the Baltic Sea.</title>
        <authorList>
            <person name="Castillo D."/>
            <person name="Vandieken V."/>
            <person name="Chiang O."/>
            <person name="Middelboe M."/>
        </authorList>
    </citation>
    <scope>NUCLEOTIDE SEQUENCE [LARGE SCALE GENOMIC DNA]</scope>
    <source>
        <strain evidence="1 2">60.27F</strain>
    </source>
</reference>
<accession>A0A2J8I7M7</accession>
<organism evidence="1 2">
    <name type="scientific">Vibrio diazotrophicus</name>
    <dbReference type="NCBI Taxonomy" id="685"/>
    <lineage>
        <taxon>Bacteria</taxon>
        <taxon>Pseudomonadati</taxon>
        <taxon>Pseudomonadota</taxon>
        <taxon>Gammaproteobacteria</taxon>
        <taxon>Vibrionales</taxon>
        <taxon>Vibrionaceae</taxon>
        <taxon>Vibrio</taxon>
    </lineage>
</organism>
<name>A0A2J8I7M7_VIBDI</name>
<evidence type="ECO:0000313" key="1">
    <source>
        <dbReference type="EMBL" id="PNI06509.1"/>
    </source>
</evidence>